<dbReference type="Pfam" id="PF20544">
    <property type="entry name" value="DUF6758"/>
    <property type="match status" value="1"/>
</dbReference>
<accession>A0A5M3WYI5</accession>
<dbReference type="RefSeq" id="WP_155359727.1">
    <property type="nucleotide sequence ID" value="NZ_BAAAHL010000042.1"/>
</dbReference>
<reference evidence="1 2" key="1">
    <citation type="submission" date="2019-10" db="EMBL/GenBank/DDBJ databases">
        <title>Whole genome shotgun sequence of Acrocarpospora macrocephala NBRC 16266.</title>
        <authorList>
            <person name="Ichikawa N."/>
            <person name="Kimura A."/>
            <person name="Kitahashi Y."/>
            <person name="Komaki H."/>
            <person name="Oguchi A."/>
        </authorList>
    </citation>
    <scope>NUCLEOTIDE SEQUENCE [LARGE SCALE GENOMIC DNA]</scope>
    <source>
        <strain evidence="1 2">NBRC 16266</strain>
    </source>
</reference>
<sequence length="210" mass="22179">MRAAPTCPRCFGPLQEPSIWSSSWRCGPHGDVLPYTSHRPSLAALTLVRESATVPLWVPWPLPIGWLVTGFGEAGDERTGVRGSVVALSGPSITHGPADLLLIAEEPGVGLGAGYAGLAGPDPGVGVGAGPPHAKVNVNGRPTPLWCVQDVPGDRAAYAGEALGRWLWTIVWPADAGWLLVLAQLTLTDFRDVDFDVPFGAFSPRLEAEY</sequence>
<dbReference type="Proteomes" id="UP000331127">
    <property type="component" value="Unassembled WGS sequence"/>
</dbReference>
<keyword evidence="2" id="KW-1185">Reference proteome</keyword>
<evidence type="ECO:0000313" key="1">
    <source>
        <dbReference type="EMBL" id="GES14557.1"/>
    </source>
</evidence>
<gene>
    <name evidence="1" type="ORF">Amac_081540</name>
</gene>
<evidence type="ECO:0008006" key="3">
    <source>
        <dbReference type="Google" id="ProtNLM"/>
    </source>
</evidence>
<dbReference type="InterPro" id="IPR046646">
    <property type="entry name" value="DUF6758"/>
</dbReference>
<dbReference type="OrthoDB" id="5179979at2"/>
<dbReference type="EMBL" id="BLAE01000061">
    <property type="protein sequence ID" value="GES14557.1"/>
    <property type="molecule type" value="Genomic_DNA"/>
</dbReference>
<evidence type="ECO:0000313" key="2">
    <source>
        <dbReference type="Proteomes" id="UP000331127"/>
    </source>
</evidence>
<comment type="caution">
    <text evidence="1">The sequence shown here is derived from an EMBL/GenBank/DDBJ whole genome shotgun (WGS) entry which is preliminary data.</text>
</comment>
<protein>
    <recommendedName>
        <fullName evidence="3">Phosphotransacetylase</fullName>
    </recommendedName>
</protein>
<dbReference type="AlphaFoldDB" id="A0A5M3WYI5"/>
<organism evidence="1 2">
    <name type="scientific">Acrocarpospora macrocephala</name>
    <dbReference type="NCBI Taxonomy" id="150177"/>
    <lineage>
        <taxon>Bacteria</taxon>
        <taxon>Bacillati</taxon>
        <taxon>Actinomycetota</taxon>
        <taxon>Actinomycetes</taxon>
        <taxon>Streptosporangiales</taxon>
        <taxon>Streptosporangiaceae</taxon>
        <taxon>Acrocarpospora</taxon>
    </lineage>
</organism>
<name>A0A5M3WYI5_9ACTN</name>
<proteinExistence type="predicted"/>